<comment type="caution">
    <text evidence="2">The sequence shown here is derived from an EMBL/GenBank/DDBJ whole genome shotgun (WGS) entry which is preliminary data.</text>
</comment>
<feature type="transmembrane region" description="Helical" evidence="1">
    <location>
        <begin position="105"/>
        <end position="131"/>
    </location>
</feature>
<protein>
    <submittedName>
        <fullName evidence="2">Uncharacterized protein</fullName>
    </submittedName>
</protein>
<dbReference type="Proteomes" id="UP000887013">
    <property type="component" value="Unassembled WGS sequence"/>
</dbReference>
<dbReference type="AlphaFoldDB" id="A0A8X6QY85"/>
<keyword evidence="1" id="KW-0812">Transmembrane</keyword>
<evidence type="ECO:0000313" key="3">
    <source>
        <dbReference type="Proteomes" id="UP000887013"/>
    </source>
</evidence>
<name>A0A8X6QY85_NEPPI</name>
<evidence type="ECO:0000256" key="1">
    <source>
        <dbReference type="SAM" id="Phobius"/>
    </source>
</evidence>
<sequence length="132" mass="14879">MEKKTSTIEDGKENNEQSARIAVAHSGSVIGRNLLTWNGCEVAGAALISCSTPREQLHPYPNPPQADIDTNDLSPLLLVFIPWVKAHSLTGSRNVNFFLYVCEDFFFIILFDSVCYFVLIKLAEMFLYIMLF</sequence>
<dbReference type="OrthoDB" id="10381052at2759"/>
<organism evidence="2 3">
    <name type="scientific">Nephila pilipes</name>
    <name type="common">Giant wood spider</name>
    <name type="synonym">Nephila maculata</name>
    <dbReference type="NCBI Taxonomy" id="299642"/>
    <lineage>
        <taxon>Eukaryota</taxon>
        <taxon>Metazoa</taxon>
        <taxon>Ecdysozoa</taxon>
        <taxon>Arthropoda</taxon>
        <taxon>Chelicerata</taxon>
        <taxon>Arachnida</taxon>
        <taxon>Araneae</taxon>
        <taxon>Araneomorphae</taxon>
        <taxon>Entelegynae</taxon>
        <taxon>Araneoidea</taxon>
        <taxon>Nephilidae</taxon>
        <taxon>Nephila</taxon>
    </lineage>
</organism>
<reference evidence="2" key="1">
    <citation type="submission" date="2020-08" db="EMBL/GenBank/DDBJ databases">
        <title>Multicomponent nature underlies the extraordinary mechanical properties of spider dragline silk.</title>
        <authorList>
            <person name="Kono N."/>
            <person name="Nakamura H."/>
            <person name="Mori M."/>
            <person name="Yoshida Y."/>
            <person name="Ohtoshi R."/>
            <person name="Malay A.D."/>
            <person name="Moran D.A.P."/>
            <person name="Tomita M."/>
            <person name="Numata K."/>
            <person name="Arakawa K."/>
        </authorList>
    </citation>
    <scope>NUCLEOTIDE SEQUENCE</scope>
</reference>
<dbReference type="EMBL" id="BMAW01039652">
    <property type="protein sequence ID" value="GFU56653.1"/>
    <property type="molecule type" value="Genomic_DNA"/>
</dbReference>
<keyword evidence="1" id="KW-0472">Membrane</keyword>
<accession>A0A8X6QY85</accession>
<gene>
    <name evidence="2" type="ORF">NPIL_369361</name>
</gene>
<keyword evidence="3" id="KW-1185">Reference proteome</keyword>
<evidence type="ECO:0000313" key="2">
    <source>
        <dbReference type="EMBL" id="GFU56653.1"/>
    </source>
</evidence>
<proteinExistence type="predicted"/>
<keyword evidence="1" id="KW-1133">Transmembrane helix</keyword>